<reference evidence="1 2" key="1">
    <citation type="submission" date="2018-08" db="EMBL/GenBank/DDBJ databases">
        <title>A genome reference for cultivated species of the human gut microbiota.</title>
        <authorList>
            <person name="Zou Y."/>
            <person name="Xue W."/>
            <person name="Luo G."/>
        </authorList>
    </citation>
    <scope>NUCLEOTIDE SEQUENCE [LARGE SCALE GENOMIC DNA]</scope>
    <source>
        <strain evidence="1 2">AF16-14</strain>
    </source>
</reference>
<protein>
    <recommendedName>
        <fullName evidence="3">Lipoprotein</fullName>
    </recommendedName>
</protein>
<dbReference type="PROSITE" id="PS51257">
    <property type="entry name" value="PROKAR_LIPOPROTEIN"/>
    <property type="match status" value="1"/>
</dbReference>
<organism evidence="1 2">
    <name type="scientific">Odoribacter splanchnicus</name>
    <dbReference type="NCBI Taxonomy" id="28118"/>
    <lineage>
        <taxon>Bacteria</taxon>
        <taxon>Pseudomonadati</taxon>
        <taxon>Bacteroidota</taxon>
        <taxon>Bacteroidia</taxon>
        <taxon>Bacteroidales</taxon>
        <taxon>Odoribacteraceae</taxon>
        <taxon>Odoribacter</taxon>
    </lineage>
</organism>
<accession>A0A412TPR2</accession>
<dbReference type="Proteomes" id="UP000284243">
    <property type="component" value="Unassembled WGS sequence"/>
</dbReference>
<evidence type="ECO:0008006" key="3">
    <source>
        <dbReference type="Google" id="ProtNLM"/>
    </source>
</evidence>
<evidence type="ECO:0000313" key="2">
    <source>
        <dbReference type="Proteomes" id="UP000284243"/>
    </source>
</evidence>
<gene>
    <name evidence="1" type="ORF">DWW57_11010</name>
</gene>
<dbReference type="Pfam" id="PF16407">
    <property type="entry name" value="PKD_2"/>
    <property type="match status" value="1"/>
</dbReference>
<sequence length="537" mass="61813">MFDVMKFRYILILLSVLLLGACAEDKGNYVYHEINEVAIAEGLEQGKLYTKVSFVDNLTFDPVINSTLKDFNEADYEYEWKAIPRGADFEDIEKADGLVLSTERRIDMLLTLKPGDYSCFFNVTDKETGVCWSTPFYLRVKSMTSEGWMVLCEENGESRMDLVFNSSENEDLIAHNIWENEPFKPGVPQRLIYNYSRREVFPMLVTDKDTYVMDSEDLRAGEDNSLKWRFGITPDAVHLLTANLSMFSVNNRWVIIDDKHDVYGIDMSVYGSVFEYPINKIDGKIDFKAAPFVGVSFDDNYSNGGYGCAPAVLYDETHQQFLVIRNNSTYPSVMTFSGEQKFSVQTGCDLVHMESTKPGLIYAILKNPTTQEFFFCGMKLRAHYEEPDNWWEQGEYEEYNVQEYYGKVTGVGLDKATMFACHHSLPYLFYSDGQTVYQFDMGHPDTPAKKVLDFPGESIKVLRFNPFVAWEAYEDWERARNYQLVIGTHAQGAAENECGIMRLYDVPNLMGDLIQKKEFKKLGKIVDIVYKERKKIN</sequence>
<name>A0A412TPR2_9BACT</name>
<comment type="caution">
    <text evidence="1">The sequence shown here is derived from an EMBL/GenBank/DDBJ whole genome shotgun (WGS) entry which is preliminary data.</text>
</comment>
<proteinExistence type="predicted"/>
<dbReference type="InterPro" id="IPR032183">
    <property type="entry name" value="PKD-like"/>
</dbReference>
<evidence type="ECO:0000313" key="1">
    <source>
        <dbReference type="EMBL" id="RGU55815.1"/>
    </source>
</evidence>
<dbReference type="EMBL" id="QRYC01000014">
    <property type="protein sequence ID" value="RGU55815.1"/>
    <property type="molecule type" value="Genomic_DNA"/>
</dbReference>
<dbReference type="AlphaFoldDB" id="A0A412TPR2"/>